<feature type="non-terminal residue" evidence="1">
    <location>
        <position position="1"/>
    </location>
</feature>
<dbReference type="AlphaFoldDB" id="A0A8J2JQD2"/>
<evidence type="ECO:0000313" key="2">
    <source>
        <dbReference type="Proteomes" id="UP000708208"/>
    </source>
</evidence>
<dbReference type="Proteomes" id="UP000708208">
    <property type="component" value="Unassembled WGS sequence"/>
</dbReference>
<organism evidence="1 2">
    <name type="scientific">Allacma fusca</name>
    <dbReference type="NCBI Taxonomy" id="39272"/>
    <lineage>
        <taxon>Eukaryota</taxon>
        <taxon>Metazoa</taxon>
        <taxon>Ecdysozoa</taxon>
        <taxon>Arthropoda</taxon>
        <taxon>Hexapoda</taxon>
        <taxon>Collembola</taxon>
        <taxon>Symphypleona</taxon>
        <taxon>Sminthuridae</taxon>
        <taxon>Allacma</taxon>
    </lineage>
</organism>
<keyword evidence="2" id="KW-1185">Reference proteome</keyword>
<gene>
    <name evidence="1" type="ORF">AFUS01_LOCUS13409</name>
</gene>
<name>A0A8J2JQD2_9HEXA</name>
<dbReference type="EMBL" id="CAJVCH010109211">
    <property type="protein sequence ID" value="CAG7724379.1"/>
    <property type="molecule type" value="Genomic_DNA"/>
</dbReference>
<sequence length="16" mass="1676">DDGGTFKNIFSAGLSF</sequence>
<reference evidence="1" key="1">
    <citation type="submission" date="2021-06" db="EMBL/GenBank/DDBJ databases">
        <authorList>
            <person name="Hodson N. C."/>
            <person name="Mongue J. A."/>
            <person name="Jaron S. K."/>
        </authorList>
    </citation>
    <scope>NUCLEOTIDE SEQUENCE</scope>
</reference>
<proteinExistence type="predicted"/>
<evidence type="ECO:0000313" key="1">
    <source>
        <dbReference type="EMBL" id="CAG7724379.1"/>
    </source>
</evidence>
<comment type="caution">
    <text evidence="1">The sequence shown here is derived from an EMBL/GenBank/DDBJ whole genome shotgun (WGS) entry which is preliminary data.</text>
</comment>
<accession>A0A8J2JQD2</accession>
<protein>
    <submittedName>
        <fullName evidence="1">Uncharacterized protein</fullName>
    </submittedName>
</protein>